<reference evidence="1 2" key="1">
    <citation type="submission" date="2018-06" db="EMBL/GenBank/DDBJ databases">
        <title>The draft genome sequences of strains SCU63 and S1.</title>
        <authorList>
            <person name="Gan L."/>
        </authorList>
    </citation>
    <scope>NUCLEOTIDE SEQUENCE [LARGE SCALE GENOMIC DNA]</scope>
    <source>
        <strain evidence="1 2">SCU63</strain>
    </source>
</reference>
<dbReference type="Proteomes" id="UP000251002">
    <property type="component" value="Unassembled WGS sequence"/>
</dbReference>
<dbReference type="AlphaFoldDB" id="A0A365KX09"/>
<dbReference type="EMBL" id="QLZR01000003">
    <property type="protein sequence ID" value="RAZ77711.1"/>
    <property type="molecule type" value="Genomic_DNA"/>
</dbReference>
<gene>
    <name evidence="1" type="ORF">DP120_09520</name>
</gene>
<evidence type="ECO:0000313" key="2">
    <source>
        <dbReference type="Proteomes" id="UP000251002"/>
    </source>
</evidence>
<accession>A0A365KX09</accession>
<evidence type="ECO:0000313" key="1">
    <source>
        <dbReference type="EMBL" id="RAZ77711.1"/>
    </source>
</evidence>
<evidence type="ECO:0008006" key="3">
    <source>
        <dbReference type="Google" id="ProtNLM"/>
    </source>
</evidence>
<sequence length="177" mass="20706">MSINPVTLIQIEWEGSYKLSELPQLMNEEIDYGIYQVYGRHPVYGNDFLLYIGKADYQTLGKRISQEDWLYTNDSNNHKIYIGRLHGSQPLTEDLWSTYIDLAERLLIYTHKPAFNSKSIASFPDKELQDIHVLNWGHYRALLPEVSGLRWTSKLDWEGYEVFRYGDVVLPSEDEVV</sequence>
<comment type="caution">
    <text evidence="1">The sequence shown here is derived from an EMBL/GenBank/DDBJ whole genome shotgun (WGS) entry which is preliminary data.</text>
</comment>
<name>A0A365KX09_9BACL</name>
<proteinExistence type="predicted"/>
<organism evidence="1 2">
    <name type="scientific">Planococcus halotolerans</name>
    <dbReference type="NCBI Taxonomy" id="2233542"/>
    <lineage>
        <taxon>Bacteria</taxon>
        <taxon>Bacillati</taxon>
        <taxon>Bacillota</taxon>
        <taxon>Bacilli</taxon>
        <taxon>Bacillales</taxon>
        <taxon>Caryophanaceae</taxon>
        <taxon>Planococcus</taxon>
    </lineage>
</organism>
<keyword evidence="2" id="KW-1185">Reference proteome</keyword>
<protein>
    <recommendedName>
        <fullName evidence="3">GIY-YIG domain-containing protein</fullName>
    </recommendedName>
</protein>
<dbReference type="RefSeq" id="WP_112223438.1">
    <property type="nucleotide sequence ID" value="NZ_CP047673.1"/>
</dbReference>